<evidence type="ECO:0000313" key="3">
    <source>
        <dbReference type="EMBL" id="OBW98559.1"/>
    </source>
</evidence>
<dbReference type="InterPro" id="IPR006508">
    <property type="entry name" value="PsdUridine_synth_RluA-like"/>
</dbReference>
<dbReference type="GO" id="GO:0140098">
    <property type="term" value="F:catalytic activity, acting on RNA"/>
    <property type="evidence" value="ECO:0007669"/>
    <property type="project" value="UniProtKB-ARBA"/>
</dbReference>
<dbReference type="OrthoDB" id="9807829at2"/>
<dbReference type="GO" id="GO:0000455">
    <property type="term" value="P:enzyme-directed rRNA pseudouridine synthesis"/>
    <property type="evidence" value="ECO:0007669"/>
    <property type="project" value="TreeGrafter"/>
</dbReference>
<dbReference type="NCBIfam" id="TIGR01621">
    <property type="entry name" value="RluA-like"/>
    <property type="match status" value="1"/>
</dbReference>
<evidence type="ECO:0000259" key="2">
    <source>
        <dbReference type="Pfam" id="PF00849"/>
    </source>
</evidence>
<protein>
    <submittedName>
        <fullName evidence="3">Pseudouridine synthase</fullName>
    </submittedName>
</protein>
<dbReference type="InterPro" id="IPR020103">
    <property type="entry name" value="PsdUridine_synth_cat_dom_sf"/>
</dbReference>
<dbReference type="Pfam" id="PF00849">
    <property type="entry name" value="PseudoU_synth_2"/>
    <property type="match status" value="1"/>
</dbReference>
<sequence length="232" mass="25710">MVIGEVVLMPFQIVAQTENFVVINKPCGVSVHKDDNEQGLTTQLAEQIGMEQVWLIHRLDKSTSGLLLCALNRQAAAELSAQFAAHQVQKIYLALATGKPKKKQGLIKGDMIRSRRAMWKLSPSCSNPAITRFYSISCESGLRLFVLKPQTGKTHQLRVAMKSLGSPILGDPLYGDKSPADRCYLHAALLAFSFAGERFCYSLLPQGVYFERECVKAQIAAVLQQEITEIQQ</sequence>
<dbReference type="CDD" id="cd02869">
    <property type="entry name" value="PseudoU_synth_RluA_like"/>
    <property type="match status" value="1"/>
</dbReference>
<proteinExistence type="inferred from homology"/>
<dbReference type="InterPro" id="IPR006224">
    <property type="entry name" value="PsdUridine_synth_RluA-like_CS"/>
</dbReference>
<dbReference type="AlphaFoldDB" id="A0A1A7P3B6"/>
<dbReference type="GO" id="GO:0009982">
    <property type="term" value="F:pseudouridine synthase activity"/>
    <property type="evidence" value="ECO:0007669"/>
    <property type="project" value="InterPro"/>
</dbReference>
<evidence type="ECO:0000313" key="4">
    <source>
        <dbReference type="Proteomes" id="UP000092643"/>
    </source>
</evidence>
<feature type="domain" description="Pseudouridine synthase RsuA/RluA-like" evidence="2">
    <location>
        <begin position="19"/>
        <end position="162"/>
    </location>
</feature>
<name>A0A1A7P3B6_9PAST</name>
<organism evidence="3 4">
    <name type="scientific">Gallibacterium anatis</name>
    <dbReference type="NCBI Taxonomy" id="750"/>
    <lineage>
        <taxon>Bacteria</taxon>
        <taxon>Pseudomonadati</taxon>
        <taxon>Pseudomonadota</taxon>
        <taxon>Gammaproteobacteria</taxon>
        <taxon>Pasteurellales</taxon>
        <taxon>Pasteurellaceae</taxon>
        <taxon>Gallibacterium</taxon>
    </lineage>
</organism>
<dbReference type="PANTHER" id="PTHR21600:SF87">
    <property type="entry name" value="RNA PSEUDOURIDYLATE SYNTHASE DOMAIN-CONTAINING PROTEIN 1"/>
    <property type="match status" value="1"/>
</dbReference>
<gene>
    <name evidence="3" type="ORF">QV03_05865</name>
</gene>
<dbReference type="SUPFAM" id="SSF55120">
    <property type="entry name" value="Pseudouridine synthase"/>
    <property type="match status" value="1"/>
</dbReference>
<dbReference type="Proteomes" id="UP000092643">
    <property type="component" value="Unassembled WGS sequence"/>
</dbReference>
<dbReference type="Gene3D" id="3.30.2350.10">
    <property type="entry name" value="Pseudouridine synthase"/>
    <property type="match status" value="1"/>
</dbReference>
<dbReference type="GO" id="GO:0003723">
    <property type="term" value="F:RNA binding"/>
    <property type="evidence" value="ECO:0007669"/>
    <property type="project" value="InterPro"/>
</dbReference>
<accession>A0A1A7P3B6</accession>
<dbReference type="PATRIC" id="fig|750.21.peg.752"/>
<comment type="caution">
    <text evidence="3">The sequence shown here is derived from an EMBL/GenBank/DDBJ whole genome shotgun (WGS) entry which is preliminary data.</text>
</comment>
<dbReference type="PROSITE" id="PS01129">
    <property type="entry name" value="PSI_RLU"/>
    <property type="match status" value="1"/>
</dbReference>
<dbReference type="InterPro" id="IPR006145">
    <property type="entry name" value="PsdUridine_synth_RsuA/RluA"/>
</dbReference>
<dbReference type="PANTHER" id="PTHR21600">
    <property type="entry name" value="MITOCHONDRIAL RNA PSEUDOURIDINE SYNTHASE"/>
    <property type="match status" value="1"/>
</dbReference>
<reference evidence="3 4" key="1">
    <citation type="submission" date="2014-11" db="EMBL/GenBank/DDBJ databases">
        <title>Pan-genome of Gallibacterium spp.</title>
        <authorList>
            <person name="Kudirkiene E."/>
            <person name="Bojesen A.M."/>
        </authorList>
    </citation>
    <scope>NUCLEOTIDE SEQUENCE [LARGE SCALE GENOMIC DNA]</scope>
    <source>
        <strain evidence="3 4">F 279</strain>
    </source>
</reference>
<dbReference type="InterPro" id="IPR050188">
    <property type="entry name" value="RluA_PseudoU_synthase"/>
</dbReference>
<comment type="similarity">
    <text evidence="1">Belongs to the pseudouridine synthase RluA family.</text>
</comment>
<evidence type="ECO:0000256" key="1">
    <source>
        <dbReference type="ARBA" id="ARBA00010876"/>
    </source>
</evidence>
<dbReference type="EMBL" id="JTJO01000028">
    <property type="protein sequence ID" value="OBW98559.1"/>
    <property type="molecule type" value="Genomic_DNA"/>
</dbReference>
<dbReference type="RefSeq" id="WP_065232227.1">
    <property type="nucleotide sequence ID" value="NZ_JTJN01000015.1"/>
</dbReference>